<dbReference type="SUPFAM" id="SSF51735">
    <property type="entry name" value="NAD(P)-binding Rossmann-fold domains"/>
    <property type="match status" value="1"/>
</dbReference>
<dbReference type="InterPro" id="IPR003148">
    <property type="entry name" value="RCK_N"/>
</dbReference>
<accession>A0A3E0DSL5</accession>
<keyword evidence="3" id="KW-0406">Ion transport</keyword>
<name>A0A3E0DSL5_9GAMM</name>
<keyword evidence="2" id="KW-0050">Antiport</keyword>
<evidence type="ECO:0000313" key="5">
    <source>
        <dbReference type="EMBL" id="REG86537.1"/>
    </source>
</evidence>
<dbReference type="Pfam" id="PF02254">
    <property type="entry name" value="TrkA_N"/>
    <property type="match status" value="1"/>
</dbReference>
<dbReference type="AlphaFoldDB" id="A0A3E0DSL5"/>
<dbReference type="GO" id="GO:0005886">
    <property type="term" value="C:plasma membrane"/>
    <property type="evidence" value="ECO:0007669"/>
    <property type="project" value="TreeGrafter"/>
</dbReference>
<dbReference type="OrthoDB" id="9781411at2"/>
<gene>
    <name evidence="5" type="ORF">DFP81_101102</name>
</gene>
<dbReference type="GO" id="GO:0006813">
    <property type="term" value="P:potassium ion transport"/>
    <property type="evidence" value="ECO:0007669"/>
    <property type="project" value="InterPro"/>
</dbReference>
<reference evidence="5 6" key="1">
    <citation type="submission" date="2018-08" db="EMBL/GenBank/DDBJ databases">
        <title>Genomic Encyclopedia of Type Strains, Phase III (KMG-III): the genomes of soil and plant-associated and newly described type strains.</title>
        <authorList>
            <person name="Whitman W."/>
        </authorList>
    </citation>
    <scope>NUCLEOTIDE SEQUENCE [LARGE SCALE GENOMIC DNA]</scope>
    <source>
        <strain evidence="5 6">CECT 7375</strain>
    </source>
</reference>
<evidence type="ECO:0000256" key="1">
    <source>
        <dbReference type="ARBA" id="ARBA00022448"/>
    </source>
</evidence>
<keyword evidence="6" id="KW-1185">Reference proteome</keyword>
<evidence type="ECO:0000313" key="6">
    <source>
        <dbReference type="Proteomes" id="UP000256542"/>
    </source>
</evidence>
<dbReference type="Proteomes" id="UP000256542">
    <property type="component" value="Unassembled WGS sequence"/>
</dbReference>
<evidence type="ECO:0000256" key="2">
    <source>
        <dbReference type="ARBA" id="ARBA00022449"/>
    </source>
</evidence>
<dbReference type="GO" id="GO:0015297">
    <property type="term" value="F:antiporter activity"/>
    <property type="evidence" value="ECO:0007669"/>
    <property type="project" value="UniProtKB-KW"/>
</dbReference>
<comment type="caution">
    <text evidence="5">The sequence shown here is derived from an EMBL/GenBank/DDBJ whole genome shotgun (WGS) entry which is preliminary data.</text>
</comment>
<sequence length="178" mass="19943">MLRASGITTVTIDYQIAQIDAMRMKNVRSYFGDVTSPHLLRTAGIEQATALVIAIDDKVSTTQLVSHVKQMYPDIKVITRAFDRSHYYQKAKGADVIVCETFYSALELGSLSLSTLGIKPEAIDALKSAYIDIENDHKDKLYGAWQTASGDKHLSPQYREWLINIEKALTEAATHHRQ</sequence>
<keyword evidence="1" id="KW-0813">Transport</keyword>
<organism evidence="5 6">
    <name type="scientific">Marinomonas pollencensis</name>
    <dbReference type="NCBI Taxonomy" id="491954"/>
    <lineage>
        <taxon>Bacteria</taxon>
        <taxon>Pseudomonadati</taxon>
        <taxon>Pseudomonadota</taxon>
        <taxon>Gammaproteobacteria</taxon>
        <taxon>Oceanospirillales</taxon>
        <taxon>Oceanospirillaceae</taxon>
        <taxon>Marinomonas</taxon>
    </lineage>
</organism>
<proteinExistence type="predicted"/>
<evidence type="ECO:0000259" key="4">
    <source>
        <dbReference type="PROSITE" id="PS51201"/>
    </source>
</evidence>
<feature type="domain" description="RCK N-terminal" evidence="4">
    <location>
        <begin position="1"/>
        <end position="98"/>
    </location>
</feature>
<evidence type="ECO:0000256" key="3">
    <source>
        <dbReference type="ARBA" id="ARBA00023065"/>
    </source>
</evidence>
<dbReference type="PROSITE" id="PS51201">
    <property type="entry name" value="RCK_N"/>
    <property type="match status" value="1"/>
</dbReference>
<dbReference type="EMBL" id="QUNG01000001">
    <property type="protein sequence ID" value="REG86537.1"/>
    <property type="molecule type" value="Genomic_DNA"/>
</dbReference>
<protein>
    <submittedName>
        <fullName evidence="5">TrkA family protein</fullName>
    </submittedName>
</protein>
<dbReference type="PANTHER" id="PTHR46157">
    <property type="entry name" value="K(+) EFFLUX ANTIPORTER 3, CHLOROPLASTIC"/>
    <property type="match status" value="1"/>
</dbReference>
<dbReference type="Gene3D" id="3.40.50.720">
    <property type="entry name" value="NAD(P)-binding Rossmann-like Domain"/>
    <property type="match status" value="1"/>
</dbReference>
<dbReference type="InterPro" id="IPR036291">
    <property type="entry name" value="NAD(P)-bd_dom_sf"/>
</dbReference>
<dbReference type="PANTHER" id="PTHR46157:SF4">
    <property type="entry name" value="K(+) EFFLUX ANTIPORTER 3, CHLOROPLASTIC"/>
    <property type="match status" value="1"/>
</dbReference>